<evidence type="ECO:0000313" key="2">
    <source>
        <dbReference type="EMBL" id="SET53965.1"/>
    </source>
</evidence>
<protein>
    <submittedName>
        <fullName evidence="2">Uncharacterized protein</fullName>
    </submittedName>
</protein>
<feature type="compositionally biased region" description="Basic and acidic residues" evidence="1">
    <location>
        <begin position="12"/>
        <end position="31"/>
    </location>
</feature>
<evidence type="ECO:0000313" key="3">
    <source>
        <dbReference type="Proteomes" id="UP000198618"/>
    </source>
</evidence>
<sequence>MEGGIRMATNDNKGKEKNNMFKENKNHGEHRNGRKSQFKNNAVHGGDEPNEYVSRKDL</sequence>
<gene>
    <name evidence="2" type="ORF">SAMN05216389_11443</name>
</gene>
<dbReference type="AlphaFoldDB" id="A0A1I0F7W5"/>
<evidence type="ECO:0000256" key="1">
    <source>
        <dbReference type="SAM" id="MobiDB-lite"/>
    </source>
</evidence>
<dbReference type="Proteomes" id="UP000198618">
    <property type="component" value="Unassembled WGS sequence"/>
</dbReference>
<name>A0A1I0F7W5_9BACI</name>
<proteinExistence type="predicted"/>
<reference evidence="2 3" key="1">
    <citation type="submission" date="2016-10" db="EMBL/GenBank/DDBJ databases">
        <authorList>
            <person name="de Groot N.N."/>
        </authorList>
    </citation>
    <scope>NUCLEOTIDE SEQUENCE [LARGE SCALE GENOMIC DNA]</scope>
    <source>
        <strain evidence="2 3">IBRC-M 10780</strain>
    </source>
</reference>
<keyword evidence="3" id="KW-1185">Reference proteome</keyword>
<accession>A0A1I0F7W5</accession>
<dbReference type="EMBL" id="FOHE01000014">
    <property type="protein sequence ID" value="SET53965.1"/>
    <property type="molecule type" value="Genomic_DNA"/>
</dbReference>
<organism evidence="2 3">
    <name type="scientific">Oceanobacillus limi</name>
    <dbReference type="NCBI Taxonomy" id="930131"/>
    <lineage>
        <taxon>Bacteria</taxon>
        <taxon>Bacillati</taxon>
        <taxon>Bacillota</taxon>
        <taxon>Bacilli</taxon>
        <taxon>Bacillales</taxon>
        <taxon>Bacillaceae</taxon>
        <taxon>Oceanobacillus</taxon>
    </lineage>
</organism>
<feature type="region of interest" description="Disordered" evidence="1">
    <location>
        <begin position="1"/>
        <end position="58"/>
    </location>
</feature>